<comment type="caution">
    <text evidence="2">The sequence shown here is derived from an EMBL/GenBank/DDBJ whole genome shotgun (WGS) entry which is preliminary data.</text>
</comment>
<dbReference type="RefSeq" id="WP_190571531.1">
    <property type="nucleotide sequence ID" value="NZ_JACJQL010000072.1"/>
</dbReference>
<proteinExistence type="predicted"/>
<gene>
    <name evidence="2" type="ORF">H6G14_27475</name>
</gene>
<dbReference type="EMBL" id="JACJQL010000072">
    <property type="protein sequence ID" value="MBD2254969.1"/>
    <property type="molecule type" value="Genomic_DNA"/>
</dbReference>
<name>A0ABR8BNT7_9NOSO</name>
<evidence type="ECO:0000313" key="3">
    <source>
        <dbReference type="Proteomes" id="UP000621307"/>
    </source>
</evidence>
<protein>
    <submittedName>
        <fullName evidence="2">Uncharacterized protein</fullName>
    </submittedName>
</protein>
<evidence type="ECO:0000313" key="2">
    <source>
        <dbReference type="EMBL" id="MBD2254969.1"/>
    </source>
</evidence>
<feature type="compositionally biased region" description="Polar residues" evidence="1">
    <location>
        <begin position="204"/>
        <end position="218"/>
    </location>
</feature>
<feature type="region of interest" description="Disordered" evidence="1">
    <location>
        <begin position="188"/>
        <end position="218"/>
    </location>
</feature>
<keyword evidence="3" id="KW-1185">Reference proteome</keyword>
<evidence type="ECO:0000256" key="1">
    <source>
        <dbReference type="SAM" id="MobiDB-lite"/>
    </source>
</evidence>
<dbReference type="Proteomes" id="UP000621307">
    <property type="component" value="Unassembled WGS sequence"/>
</dbReference>
<organism evidence="2 3">
    <name type="scientific">Nostoc parmelioides FACHB-3921</name>
    <dbReference type="NCBI Taxonomy" id="2692909"/>
    <lineage>
        <taxon>Bacteria</taxon>
        <taxon>Bacillati</taxon>
        <taxon>Cyanobacteriota</taxon>
        <taxon>Cyanophyceae</taxon>
        <taxon>Nostocales</taxon>
        <taxon>Nostocaceae</taxon>
        <taxon>Nostoc</taxon>
    </lineage>
</organism>
<reference evidence="2 3" key="1">
    <citation type="journal article" date="2020" name="ISME J.">
        <title>Comparative genomics reveals insights into cyanobacterial evolution and habitat adaptation.</title>
        <authorList>
            <person name="Chen M.Y."/>
            <person name="Teng W.K."/>
            <person name="Zhao L."/>
            <person name="Hu C.X."/>
            <person name="Zhou Y.K."/>
            <person name="Han B.P."/>
            <person name="Song L.R."/>
            <person name="Shu W.S."/>
        </authorList>
    </citation>
    <scope>NUCLEOTIDE SEQUENCE [LARGE SCALE GENOMIC DNA]</scope>
    <source>
        <strain evidence="2 3">FACHB-3921</strain>
    </source>
</reference>
<sequence length="238" mass="26582">MDHGIAVINPVAGHSSHIDEKAQTWGGFEADILGYLGDINRLEQFADYANNALELAERLDPFLENARTAFEALQKLTTGQVTWTELRKQYGSHVANAINKIRVLNAQFDSEMQQLDAKDRAELLKIDQKRQHGLAEIAAQLHVDLQAELFRHQNKLTGIENRQQVQTERQTITTGLREKRQALLNRAKYGSTGNDQQPREQIPVTVQASPTASSVSASGTVRSFGSVLGNLWQRLGDR</sequence>
<accession>A0ABR8BNT7</accession>